<reference evidence="3" key="2">
    <citation type="journal article" date="2016" name="Sci. Rep.">
        <title>Dictyocaulus viviparus genome, variome and transcriptome elucidate lungworm biology and support future intervention.</title>
        <authorList>
            <person name="McNulty S.N."/>
            <person name="Strube C."/>
            <person name="Rosa B.A."/>
            <person name="Martin J.C."/>
            <person name="Tyagi R."/>
            <person name="Choi Y.J."/>
            <person name="Wang Q."/>
            <person name="Hallsworth Pepin K."/>
            <person name="Zhang X."/>
            <person name="Ozersky P."/>
            <person name="Wilson R.K."/>
            <person name="Sternberg P.W."/>
            <person name="Gasser R.B."/>
            <person name="Mitreva M."/>
        </authorList>
    </citation>
    <scope>NUCLEOTIDE SEQUENCE [LARGE SCALE GENOMIC DNA]</scope>
    <source>
        <strain evidence="3">HannoverDv2000</strain>
    </source>
</reference>
<keyword evidence="1" id="KW-0812">Transmembrane</keyword>
<name>A0A0D8XKQ7_DICVI</name>
<sequence length="204" mass="23556">MLVDSSILCLNRNKLLQDLNNAELFALKLGPVYGVSYYLFISNGDVYDERRHGTLVNVAYVMTVTNIVGMVLLRVTEYRSHRHLTNTNPALSTSYQCRENLRVVRIISPVIVLLFITRLCQFGFRIYARFVSFLLGAFMFRLLAHAYNISLAVSVFLTPVLLILLQPKFSVLFCKRPLRKLNYTHHDARRNTAIYFNGLRAMWS</sequence>
<dbReference type="EMBL" id="KN716476">
    <property type="protein sequence ID" value="KJH44399.1"/>
    <property type="molecule type" value="Genomic_DNA"/>
</dbReference>
<keyword evidence="3" id="KW-1185">Reference proteome</keyword>
<evidence type="ECO:0000313" key="3">
    <source>
        <dbReference type="Proteomes" id="UP000053766"/>
    </source>
</evidence>
<dbReference type="OrthoDB" id="5851788at2759"/>
<protein>
    <submittedName>
        <fullName evidence="2">Uncharacterized protein</fullName>
    </submittedName>
</protein>
<evidence type="ECO:0000313" key="2">
    <source>
        <dbReference type="EMBL" id="KJH44399.1"/>
    </source>
</evidence>
<keyword evidence="1" id="KW-0472">Membrane</keyword>
<reference evidence="2 3" key="1">
    <citation type="submission" date="2013-11" db="EMBL/GenBank/DDBJ databases">
        <title>Draft genome of the bovine lungworm Dictyocaulus viviparus.</title>
        <authorList>
            <person name="Mitreva M."/>
        </authorList>
    </citation>
    <scope>NUCLEOTIDE SEQUENCE [LARGE SCALE GENOMIC DNA]</scope>
    <source>
        <strain evidence="2 3">HannoverDv2000</strain>
    </source>
</reference>
<feature type="transmembrane region" description="Helical" evidence="1">
    <location>
        <begin position="144"/>
        <end position="165"/>
    </location>
</feature>
<proteinExistence type="predicted"/>
<accession>A0A0D8XKQ7</accession>
<feature type="transmembrane region" description="Helical" evidence="1">
    <location>
        <begin position="53"/>
        <end position="73"/>
    </location>
</feature>
<evidence type="ECO:0000256" key="1">
    <source>
        <dbReference type="SAM" id="Phobius"/>
    </source>
</evidence>
<feature type="transmembrane region" description="Helical" evidence="1">
    <location>
        <begin position="21"/>
        <end position="41"/>
    </location>
</feature>
<keyword evidence="1" id="KW-1133">Transmembrane helix</keyword>
<feature type="transmembrane region" description="Helical" evidence="1">
    <location>
        <begin position="103"/>
        <end position="124"/>
    </location>
</feature>
<organism evidence="2 3">
    <name type="scientific">Dictyocaulus viviparus</name>
    <name type="common">Bovine lungworm</name>
    <dbReference type="NCBI Taxonomy" id="29172"/>
    <lineage>
        <taxon>Eukaryota</taxon>
        <taxon>Metazoa</taxon>
        <taxon>Ecdysozoa</taxon>
        <taxon>Nematoda</taxon>
        <taxon>Chromadorea</taxon>
        <taxon>Rhabditida</taxon>
        <taxon>Rhabditina</taxon>
        <taxon>Rhabditomorpha</taxon>
        <taxon>Strongyloidea</taxon>
        <taxon>Metastrongylidae</taxon>
        <taxon>Dictyocaulus</taxon>
    </lineage>
</organism>
<gene>
    <name evidence="2" type="ORF">DICVIV_09565</name>
</gene>
<dbReference type="AlphaFoldDB" id="A0A0D8XKQ7"/>
<dbReference type="Proteomes" id="UP000053766">
    <property type="component" value="Unassembled WGS sequence"/>
</dbReference>